<keyword evidence="3" id="KW-0175">Coiled coil</keyword>
<keyword evidence="2" id="KW-0143">Chaperone</keyword>
<dbReference type="GO" id="GO:0140662">
    <property type="term" value="F:ATP-dependent protein folding chaperone"/>
    <property type="evidence" value="ECO:0007669"/>
    <property type="project" value="InterPro"/>
</dbReference>
<feature type="region of interest" description="Disordered" evidence="4">
    <location>
        <begin position="34"/>
        <end position="56"/>
    </location>
</feature>
<dbReference type="GO" id="GO:0008289">
    <property type="term" value="F:lipid binding"/>
    <property type="evidence" value="ECO:0007669"/>
    <property type="project" value="InterPro"/>
</dbReference>
<gene>
    <name evidence="7" type="ORF">GUJ93_ZPchr0002g23580</name>
</gene>
<dbReference type="SMART" id="SM00234">
    <property type="entry name" value="START"/>
    <property type="match status" value="1"/>
</dbReference>
<dbReference type="NCBIfam" id="NF009487">
    <property type="entry name" value="PRK12849.1"/>
    <property type="match status" value="1"/>
</dbReference>
<comment type="similarity">
    <text evidence="1">Belongs to the chaperonin (HSP60) family.</text>
</comment>
<dbReference type="OrthoDB" id="10309584at2759"/>
<evidence type="ECO:0000256" key="2">
    <source>
        <dbReference type="ARBA" id="ARBA00023186"/>
    </source>
</evidence>
<dbReference type="NCBIfam" id="TIGR02348">
    <property type="entry name" value="GroEL"/>
    <property type="match status" value="1"/>
</dbReference>
<evidence type="ECO:0000313" key="7">
    <source>
        <dbReference type="EMBL" id="KAG8057834.1"/>
    </source>
</evidence>
<dbReference type="CDD" id="cd00821">
    <property type="entry name" value="PH"/>
    <property type="match status" value="1"/>
</dbReference>
<organism evidence="7 8">
    <name type="scientific">Zizania palustris</name>
    <name type="common">Northern wild rice</name>
    <dbReference type="NCBI Taxonomy" id="103762"/>
    <lineage>
        <taxon>Eukaryota</taxon>
        <taxon>Viridiplantae</taxon>
        <taxon>Streptophyta</taxon>
        <taxon>Embryophyta</taxon>
        <taxon>Tracheophyta</taxon>
        <taxon>Spermatophyta</taxon>
        <taxon>Magnoliopsida</taxon>
        <taxon>Liliopsida</taxon>
        <taxon>Poales</taxon>
        <taxon>Poaceae</taxon>
        <taxon>BOP clade</taxon>
        <taxon>Oryzoideae</taxon>
        <taxon>Oryzeae</taxon>
        <taxon>Zizaniinae</taxon>
        <taxon>Zizania</taxon>
    </lineage>
</organism>
<evidence type="ECO:0000256" key="3">
    <source>
        <dbReference type="SAM" id="Coils"/>
    </source>
</evidence>
<name>A0A8J5SME8_ZIZPA</name>
<dbReference type="NCBIfam" id="NF000592">
    <property type="entry name" value="PRK00013.1"/>
    <property type="match status" value="1"/>
</dbReference>
<dbReference type="InterPro" id="IPR001849">
    <property type="entry name" value="PH_domain"/>
</dbReference>
<protein>
    <recommendedName>
        <fullName evidence="9">PH domain-containing protein</fullName>
    </recommendedName>
</protein>
<dbReference type="FunFam" id="3.50.7.10:FF:000001">
    <property type="entry name" value="60 kDa chaperonin"/>
    <property type="match status" value="1"/>
</dbReference>
<evidence type="ECO:0000313" key="8">
    <source>
        <dbReference type="Proteomes" id="UP000729402"/>
    </source>
</evidence>
<dbReference type="NCBIfam" id="NF009489">
    <property type="entry name" value="PRK12851.1"/>
    <property type="match status" value="1"/>
</dbReference>
<dbReference type="EMBL" id="JAAALK010000287">
    <property type="protein sequence ID" value="KAG8057834.1"/>
    <property type="molecule type" value="Genomic_DNA"/>
</dbReference>
<dbReference type="GO" id="GO:0042026">
    <property type="term" value="P:protein refolding"/>
    <property type="evidence" value="ECO:0007669"/>
    <property type="project" value="InterPro"/>
</dbReference>
<keyword evidence="8" id="KW-1185">Reference proteome</keyword>
<proteinExistence type="inferred from homology"/>
<dbReference type="InterPro" id="IPR002423">
    <property type="entry name" value="Cpn60/GroEL/TCP-1"/>
</dbReference>
<dbReference type="NCBIfam" id="NF009488">
    <property type="entry name" value="PRK12850.1"/>
    <property type="match status" value="1"/>
</dbReference>
<dbReference type="PROSITE" id="PS50003">
    <property type="entry name" value="PH_DOMAIN"/>
    <property type="match status" value="1"/>
</dbReference>
<dbReference type="InterPro" id="IPR018370">
    <property type="entry name" value="Chaperonin_Cpn60_CS"/>
</dbReference>
<dbReference type="CDD" id="cd03344">
    <property type="entry name" value="GroEL"/>
    <property type="match status" value="1"/>
</dbReference>
<dbReference type="CDD" id="cd00177">
    <property type="entry name" value="START"/>
    <property type="match status" value="1"/>
</dbReference>
<dbReference type="Pfam" id="PF07059">
    <property type="entry name" value="EDR2_C"/>
    <property type="match status" value="1"/>
</dbReference>
<reference evidence="7" key="2">
    <citation type="submission" date="2021-02" db="EMBL/GenBank/DDBJ databases">
        <authorList>
            <person name="Kimball J.A."/>
            <person name="Haas M.W."/>
            <person name="Macchietto M."/>
            <person name="Kono T."/>
            <person name="Duquette J."/>
            <person name="Shao M."/>
        </authorList>
    </citation>
    <scope>NUCLEOTIDE SEQUENCE</scope>
    <source>
        <tissue evidence="7">Fresh leaf tissue</tissue>
    </source>
</reference>
<dbReference type="PANTHER" id="PTHR45633">
    <property type="entry name" value="60 KDA HEAT SHOCK PROTEIN, MITOCHONDRIAL"/>
    <property type="match status" value="1"/>
</dbReference>
<dbReference type="Pfam" id="PF01852">
    <property type="entry name" value="START"/>
    <property type="match status" value="1"/>
</dbReference>
<accession>A0A8J5SME8</accession>
<feature type="compositionally biased region" description="Polar residues" evidence="4">
    <location>
        <begin position="755"/>
        <end position="775"/>
    </location>
</feature>
<evidence type="ECO:0000256" key="1">
    <source>
        <dbReference type="ARBA" id="ARBA00006607"/>
    </source>
</evidence>
<feature type="domain" description="PH" evidence="5">
    <location>
        <begin position="56"/>
        <end position="152"/>
    </location>
</feature>
<dbReference type="Proteomes" id="UP000729402">
    <property type="component" value="Unassembled WGS sequence"/>
</dbReference>
<feature type="compositionally biased region" description="Acidic residues" evidence="4">
    <location>
        <begin position="481"/>
        <end position="503"/>
    </location>
</feature>
<feature type="coiled-coil region" evidence="3">
    <location>
        <begin position="1158"/>
        <end position="1185"/>
    </location>
</feature>
<evidence type="ECO:0008006" key="9">
    <source>
        <dbReference type="Google" id="ProtNLM"/>
    </source>
</evidence>
<dbReference type="GO" id="GO:0005524">
    <property type="term" value="F:ATP binding"/>
    <property type="evidence" value="ECO:0007669"/>
    <property type="project" value="InterPro"/>
</dbReference>
<reference evidence="7" key="1">
    <citation type="journal article" date="2021" name="bioRxiv">
        <title>Whole Genome Assembly and Annotation of Northern Wild Rice, Zizania palustris L., Supports a Whole Genome Duplication in the Zizania Genus.</title>
        <authorList>
            <person name="Haas M."/>
            <person name="Kono T."/>
            <person name="Macchietto M."/>
            <person name="Millas R."/>
            <person name="McGilp L."/>
            <person name="Shao M."/>
            <person name="Duquette J."/>
            <person name="Hirsch C.N."/>
            <person name="Kimball J."/>
        </authorList>
    </citation>
    <scope>NUCLEOTIDE SEQUENCE</scope>
    <source>
        <tissue evidence="7">Fresh leaf tissue</tissue>
    </source>
</reference>
<feature type="region of interest" description="Disordered" evidence="4">
    <location>
        <begin position="744"/>
        <end position="775"/>
    </location>
</feature>
<dbReference type="PROSITE" id="PS50848">
    <property type="entry name" value="START"/>
    <property type="match status" value="1"/>
</dbReference>
<dbReference type="SMART" id="SM00233">
    <property type="entry name" value="PH"/>
    <property type="match status" value="1"/>
</dbReference>
<dbReference type="Pfam" id="PF00118">
    <property type="entry name" value="Cpn60_TCP1"/>
    <property type="match status" value="1"/>
</dbReference>
<evidence type="ECO:0000259" key="6">
    <source>
        <dbReference type="PROSITE" id="PS50848"/>
    </source>
</evidence>
<comment type="caution">
    <text evidence="7">The sequence shown here is derived from an EMBL/GenBank/DDBJ whole genome shotgun (WGS) entry which is preliminary data.</text>
</comment>
<feature type="region of interest" description="Disordered" evidence="4">
    <location>
        <begin position="180"/>
        <end position="213"/>
    </location>
</feature>
<feature type="region of interest" description="Disordered" evidence="4">
    <location>
        <begin position="445"/>
        <end position="515"/>
    </location>
</feature>
<dbReference type="HAMAP" id="MF_00600">
    <property type="entry name" value="CH60"/>
    <property type="match status" value="1"/>
</dbReference>
<dbReference type="PROSITE" id="PS00296">
    <property type="entry name" value="CHAPERONINS_CPN60"/>
    <property type="match status" value="1"/>
</dbReference>
<sequence>MMLSSSASRREAKSGELLPKAASVAIRDSAANSNKMTTTVAATAEQEPRASTMKDSAHHEGWMVRYGRRKIGRSFFHTRYFVLDTGLLAYYKKKPKDNMVPLKSLLIDGNCRVEDRGLKTHHGQEKEHQITMGAYDIEDALAWKKKIELIIDQQENMTSKNRKAFASMDFDMELGGQFLFSDHDSGAEDEEERPTLTRRTTIGNGPPESIHDWTKEHDISLPHQSQSDPIQLCSKKNWRLLRCQNGLRIFEELLEVDYLARSCSRAMRAVGVVEATCEAIFGLVMSMDVTRYEWDCSFRYGSLVEEVDGHTAVLYHRLQLHWCPMLVWPRDLCYVRYWRRNDDGSYVVLFRSTEHPNCGRQRGFVRAFIESGGFKISPIKCRNGRPRTQVQHLMQIDLRGWFLNYSPSFQYHSLLQILNSVAGLREYFSQTDEIHITPRIPVMENMVDTSSVQKDDKIREEESKTKPDDRGQTDSKNMGIIDEETDDDEDYQVPEANIEEEPDKDAKRTDEPPQKIDLSCFSGILRCDPEEKSRNCWTVPDSKLFKVRSKNFPHDKSKIPAAGYLMELAAIDWFKDSKRMDNVGRQKGCVAQVAAEKGMHTFVANIQIPGSTHYSLVMYFVTSWLEKGSLLQRLFDGDDEFRNSRLKLIPSVPKGSWIVRQSVGSTPCLLGKAVDCSYIRGPSYLEVDVDIGSSAVANGVLGLVFGVVTTLVVDMAFLIQANTYEELPEQVIGAARLAHVEPSAAQGYEEPPGAQRSSSSLTQSAGGNMTSSFGSTSTCGLKITPTGFTTKKQLCLVPPPVVSLPQKIRPQRKCHFRVNAAKELYFNKDGSAMKKLQNGVNKLADLVGVTLGPKGRNVVLESKYGSPKIVNDGVTVAKEVELEDPVENIGAKLVRQAASKTNDLAGDGTTTSVVLAQGMITEGVKVVAAGANPVQITRGIEKTVKALGAELKKMSKEVEDSELADVAAVSAGNNYEIGDMIAEAMSKVGRQGVVTLEEGKSAENSLYVVEGMQFDRGYISPYFVTDSEKMTVEYENCKLLLVDKKINNARDLISILEDAIRSAYPILIIAEDIEQEALATLVVNRLRGALKIAAIKAPGFGERKSQYLDDIATLTGGTVIREEVGLSLDKADKDILGTAAKVVVTKDSTTIVGDGTTQDEVNKRVTQIKNQIEAAEQEYEKEKLNERIAKLSGGVAVIQVGAQTETELKEKKLRVEDALNATKAAVEEGIVVGGGCTLLRLASKVDAIIDTLENDEQKVGAEIVRKSLSYPLKLIAKNAGVNGSVVTEKVLSSDNFKYGYNAATGKYEDLMAAGIIDPTKVVRCCLEHAASVAKTFITSDAVVVDIKEPEKAPAGSPMGGSGYGF</sequence>
<evidence type="ECO:0000256" key="4">
    <source>
        <dbReference type="SAM" id="MobiDB-lite"/>
    </source>
</evidence>
<feature type="compositionally biased region" description="Basic and acidic residues" evidence="4">
    <location>
        <begin position="504"/>
        <end position="514"/>
    </location>
</feature>
<feature type="domain" description="START" evidence="6">
    <location>
        <begin position="234"/>
        <end position="420"/>
    </location>
</feature>
<dbReference type="InterPro" id="IPR001844">
    <property type="entry name" value="Cpn60/GroEL"/>
</dbReference>
<dbReference type="InterPro" id="IPR002913">
    <property type="entry name" value="START_lipid-bd_dom"/>
</dbReference>
<dbReference type="InterPro" id="IPR009769">
    <property type="entry name" value="EDR2_C"/>
</dbReference>
<feature type="compositionally biased region" description="Basic and acidic residues" evidence="4">
    <location>
        <begin position="453"/>
        <end position="473"/>
    </location>
</feature>
<evidence type="ECO:0000259" key="5">
    <source>
        <dbReference type="PROSITE" id="PS50003"/>
    </source>
</evidence>